<dbReference type="SUPFAM" id="SSF51735">
    <property type="entry name" value="NAD(P)-binding Rossmann-fold domains"/>
    <property type="match status" value="2"/>
</dbReference>
<evidence type="ECO:0000256" key="2">
    <source>
        <dbReference type="ARBA" id="ARBA00022553"/>
    </source>
</evidence>
<dbReference type="SMART" id="SM00827">
    <property type="entry name" value="PKS_AT"/>
    <property type="match status" value="1"/>
</dbReference>
<gene>
    <name evidence="6" type="primary">ppsE_2</name>
    <name evidence="6" type="ORF">MBUL_03392</name>
</gene>
<dbReference type="Pfam" id="PF00550">
    <property type="entry name" value="PP-binding"/>
    <property type="match status" value="1"/>
</dbReference>
<dbReference type="SMART" id="SM00825">
    <property type="entry name" value="PKS_KS"/>
    <property type="match status" value="1"/>
</dbReference>
<name>A0A679JDK0_9HYPH</name>
<dbReference type="GO" id="GO:0006633">
    <property type="term" value="P:fatty acid biosynthetic process"/>
    <property type="evidence" value="ECO:0007669"/>
    <property type="project" value="InterPro"/>
</dbReference>
<dbReference type="Pfam" id="PF22621">
    <property type="entry name" value="CurL-like_PKS_C"/>
    <property type="match status" value="1"/>
</dbReference>
<dbReference type="InterPro" id="IPR036736">
    <property type="entry name" value="ACP-like_sf"/>
</dbReference>
<dbReference type="EMBL" id="LR743504">
    <property type="protein sequence ID" value="CAA2105843.1"/>
    <property type="molecule type" value="Genomic_DNA"/>
</dbReference>
<keyword evidence="1" id="KW-0596">Phosphopantetheine</keyword>
<dbReference type="SUPFAM" id="SSF53901">
    <property type="entry name" value="Thiolase-like"/>
    <property type="match status" value="1"/>
</dbReference>
<dbReference type="InterPro" id="IPR029058">
    <property type="entry name" value="AB_hydrolase_fold"/>
</dbReference>
<dbReference type="InterPro" id="IPR014031">
    <property type="entry name" value="Ketoacyl_synth_C"/>
</dbReference>
<dbReference type="InterPro" id="IPR036291">
    <property type="entry name" value="NAD(P)-bd_dom_sf"/>
</dbReference>
<dbReference type="GO" id="GO:0004315">
    <property type="term" value="F:3-oxoacyl-[acyl-carrier-protein] synthase activity"/>
    <property type="evidence" value="ECO:0007669"/>
    <property type="project" value="UniProtKB-EC"/>
</dbReference>
<dbReference type="InterPro" id="IPR020806">
    <property type="entry name" value="PKS_PP-bd"/>
</dbReference>
<dbReference type="SMART" id="SM00823">
    <property type="entry name" value="PKS_PP"/>
    <property type="match status" value="1"/>
</dbReference>
<evidence type="ECO:0000256" key="1">
    <source>
        <dbReference type="ARBA" id="ARBA00022450"/>
    </source>
</evidence>
<dbReference type="InterPro" id="IPR016035">
    <property type="entry name" value="Acyl_Trfase/lysoPLipase"/>
</dbReference>
<dbReference type="PANTHER" id="PTHR43775:SF51">
    <property type="entry name" value="INACTIVE PHENOLPHTHIOCEROL SYNTHESIS POLYKETIDE SYNTHASE TYPE I PKS1-RELATED"/>
    <property type="match status" value="1"/>
</dbReference>
<proteinExistence type="predicted"/>
<dbReference type="InterPro" id="IPR018201">
    <property type="entry name" value="Ketoacyl_synth_AS"/>
</dbReference>
<dbReference type="PROSITE" id="PS52004">
    <property type="entry name" value="KS3_2"/>
    <property type="match status" value="1"/>
</dbReference>
<dbReference type="Pfam" id="PF00698">
    <property type="entry name" value="Acyl_transf_1"/>
    <property type="match status" value="1"/>
</dbReference>
<dbReference type="Pfam" id="PF08659">
    <property type="entry name" value="KR"/>
    <property type="match status" value="1"/>
</dbReference>
<dbReference type="InterPro" id="IPR020841">
    <property type="entry name" value="PKS_Beta-ketoAc_synthase_dom"/>
</dbReference>
<dbReference type="Gene3D" id="3.40.47.10">
    <property type="match status" value="1"/>
</dbReference>
<keyword evidence="6" id="KW-0012">Acyltransferase</keyword>
<dbReference type="Gene3D" id="3.30.70.250">
    <property type="entry name" value="Malonyl-CoA ACP transacylase, ACP-binding"/>
    <property type="match status" value="1"/>
</dbReference>
<organism evidence="6">
    <name type="scientific">Methylobacterium bullatum</name>
    <dbReference type="NCBI Taxonomy" id="570505"/>
    <lineage>
        <taxon>Bacteria</taxon>
        <taxon>Pseudomonadati</taxon>
        <taxon>Pseudomonadota</taxon>
        <taxon>Alphaproteobacteria</taxon>
        <taxon>Hyphomicrobiales</taxon>
        <taxon>Methylobacteriaceae</taxon>
        <taxon>Methylobacterium</taxon>
    </lineage>
</organism>
<dbReference type="InterPro" id="IPR050091">
    <property type="entry name" value="PKS_NRPS_Biosynth_Enz"/>
</dbReference>
<dbReference type="InterPro" id="IPR014030">
    <property type="entry name" value="Ketoacyl_synth_N"/>
</dbReference>
<dbReference type="Gene3D" id="3.40.366.10">
    <property type="entry name" value="Malonyl-Coenzyme A Acyl Carrier Protein, domain 2"/>
    <property type="match status" value="1"/>
</dbReference>
<dbReference type="InterPro" id="IPR014043">
    <property type="entry name" value="Acyl_transferase_dom"/>
</dbReference>
<dbReference type="InterPro" id="IPR013968">
    <property type="entry name" value="PKS_KR"/>
</dbReference>
<dbReference type="GO" id="GO:0004312">
    <property type="term" value="F:fatty acid synthase activity"/>
    <property type="evidence" value="ECO:0007669"/>
    <property type="project" value="TreeGrafter"/>
</dbReference>
<keyword evidence="3 6" id="KW-0808">Transferase</keyword>
<dbReference type="InterPro" id="IPR009081">
    <property type="entry name" value="PP-bd_ACP"/>
</dbReference>
<sequence>MTALPDLGVAIIGFSGRLPGASDIDAYWQLLCAGRNGGRAFSDPELETAPETAGDPRFVRFGYALENIDRFDAAFFDMSPREASLTDPQHRLFLECAWSAMEHAGYAPGGDTVTGVFAGCNFNTYQFNVADGVTMARPAEFVDVILGNDKDYLATRVSYKLDLRGPSLLVQSACSTSLSAVATAAQALLVGQCDLAVAGASAVRAQQKTGYLAESDSGLSPDGIIRSFSDDARGMAEGNGVAAVILKRVANAIADGDTIYAVIRGFAVNNDGARKAGFTAPSVSGQAAAIEEALAMADVAPDTVGYIEAHGTGTPIGDPIEITALTQVYGGHRTGLPRIGIGSAKTNIGHLNTAAGIAGLLKATLALHHAAIPPSLNYRAPNPQIDFDHSPFTVIDRLTPWPRGSVPRRAAVSSFGLGGTNVHLVLEEAPLLVDRPVAGAAPHLLTLSARTDSALHAAATRLADALEADPGIDLRDVAHTLNVGRKVFEHRASIVARNVGEAVEALRTPALRRSRTPWVSRARAITFVFPGAGPQHPGMGASLYREIPSYRDAFDRCADHFDGLLGIRLRDLFAAEGNSGLRGNLSRPREGLPALFATEYALAETLKHWRIAPQALFGHSIGEYVAATISGVFSLETAATIVAARAVLIERCPQGGMAAVALDEAALAAMLGPELAIATVNGPGSCVVSGANTALEVFVERLDELGIAWTRLAAERAGHSPLLDGILAEFRRVVSRLTLSKPCIPLISNLSGTWLTAAQAVDPEYWVAQLRHTVRLSDGIETLAADPDRLFLEVGPGRGLSALLRRHPSVGRRRAVVATMRAGDHDGDDQKTLLDAVGQLWRTGMPLDLAGGYYRDTPCRRVPLPTYPFAGERHWIERPVQKTSDAKRSADSADWMFTPTWTRMAEGAAETGDPGRVVLVGDGDGASRPLAAHLRTEGWTVENAPTATDLTPLLERLRLSGEVPDCVIHLDVAGRGQGGRTPEESLQAATTQAYLPLVEICRALATCDPAHPIRLIVATRGLCRAMGNEAIDPWRAMVFGPVRVAASELPQVGCTIVDVTHDEPEAELVIGLARETRRRAGASVPDLIALRGGRCWRQDFVPLTTVASRLPLVREGGSYLVIGGLGGIGLALARHLATQARIRLTLVGRTVAEAGSIPTAAQQSVCDDFAALGAEVLLLRADAGDLAQMRRVIDKIETHFGRLDGVIHAAGVPGGGLMQVGVPRGAASNLPVKVGGLMIIDTLLAGRGLDFLILTSSLGTFTGAVGQADNVAGNAVLDAYAQSGGPDGCRRCLSINWDIWLGVGMIVELGARHERIAGHSLEGLTSEQACAAFDRAVGTGEPQVAVSLKVLPAMLAEMRTRRGQALQRFEQAELSATAGSRPDLPNSFAPPRDDLDWCLVAIFAERLSIDGIGIDDDFVELGGDSLLAMPVAAQIRDALAVAFPVAALFRTRSVRLIADALMATGNAASLRARASALRQVKSMTADEVHAALNGSRGKLNSGIGA</sequence>
<dbReference type="SUPFAM" id="SSF55048">
    <property type="entry name" value="Probable ACP-binding domain of malonyl-CoA ACP transacylase"/>
    <property type="match status" value="1"/>
</dbReference>
<dbReference type="InterPro" id="IPR057326">
    <property type="entry name" value="KR_dom"/>
</dbReference>
<accession>A0A679JDK0</accession>
<dbReference type="Pfam" id="PF00109">
    <property type="entry name" value="ketoacyl-synt"/>
    <property type="match status" value="1"/>
</dbReference>
<dbReference type="Gene3D" id="3.40.50.720">
    <property type="entry name" value="NAD(P)-binding Rossmann-like Domain"/>
    <property type="match status" value="1"/>
</dbReference>
<evidence type="ECO:0000259" key="5">
    <source>
        <dbReference type="PROSITE" id="PS52004"/>
    </source>
</evidence>
<dbReference type="SUPFAM" id="SSF52151">
    <property type="entry name" value="FabD/lysophospholipase-like"/>
    <property type="match status" value="1"/>
</dbReference>
<feature type="domain" description="Ketosynthase family 3 (KS3)" evidence="5">
    <location>
        <begin position="6"/>
        <end position="428"/>
    </location>
</feature>
<evidence type="ECO:0000259" key="4">
    <source>
        <dbReference type="PROSITE" id="PS50075"/>
    </source>
</evidence>
<evidence type="ECO:0000313" key="6">
    <source>
        <dbReference type="EMBL" id="CAA2105843.1"/>
    </source>
</evidence>
<dbReference type="InterPro" id="IPR016036">
    <property type="entry name" value="Malonyl_transacylase_ACP-bd"/>
</dbReference>
<dbReference type="PANTHER" id="PTHR43775">
    <property type="entry name" value="FATTY ACID SYNTHASE"/>
    <property type="match status" value="1"/>
</dbReference>
<dbReference type="SMART" id="SM00822">
    <property type="entry name" value="PKS_KR"/>
    <property type="match status" value="1"/>
</dbReference>
<dbReference type="SUPFAM" id="SSF47336">
    <property type="entry name" value="ACP-like"/>
    <property type="match status" value="1"/>
</dbReference>
<dbReference type="Pfam" id="PF02801">
    <property type="entry name" value="Ketoacyl-synt_C"/>
    <property type="match status" value="1"/>
</dbReference>
<feature type="domain" description="Carrier" evidence="4">
    <location>
        <begin position="1390"/>
        <end position="1465"/>
    </location>
</feature>
<dbReference type="Gene3D" id="3.30.70.3290">
    <property type="match status" value="1"/>
</dbReference>
<dbReference type="InterPro" id="IPR016039">
    <property type="entry name" value="Thiolase-like"/>
</dbReference>
<dbReference type="GO" id="GO:0031177">
    <property type="term" value="F:phosphopantetheine binding"/>
    <property type="evidence" value="ECO:0007669"/>
    <property type="project" value="InterPro"/>
</dbReference>
<protein>
    <submittedName>
        <fullName evidence="6">Phthiocerol synthesis polyketide synthase type I PpsE</fullName>
        <ecNumber evidence="6">2.3.1.41</ecNumber>
    </submittedName>
</protein>
<dbReference type="PROSITE" id="PS50075">
    <property type="entry name" value="CARRIER"/>
    <property type="match status" value="1"/>
</dbReference>
<dbReference type="PROSITE" id="PS00606">
    <property type="entry name" value="KS3_1"/>
    <property type="match status" value="1"/>
</dbReference>
<reference evidence="6" key="1">
    <citation type="submission" date="2019-12" db="EMBL/GenBank/DDBJ databases">
        <authorList>
            <person name="Cremers G."/>
        </authorList>
    </citation>
    <scope>NUCLEOTIDE SEQUENCE</scope>
    <source>
        <strain evidence="6">Mbul1</strain>
    </source>
</reference>
<dbReference type="CDD" id="cd00833">
    <property type="entry name" value="PKS"/>
    <property type="match status" value="1"/>
</dbReference>
<dbReference type="Gene3D" id="3.40.50.1820">
    <property type="entry name" value="alpha/beta hydrolase"/>
    <property type="match status" value="1"/>
</dbReference>
<dbReference type="EC" id="2.3.1.41" evidence="6"/>
<dbReference type="InterPro" id="IPR001227">
    <property type="entry name" value="Ac_transferase_dom_sf"/>
</dbReference>
<keyword evidence="2" id="KW-0597">Phosphoprotein</keyword>
<evidence type="ECO:0000256" key="3">
    <source>
        <dbReference type="ARBA" id="ARBA00022679"/>
    </source>
</evidence>